<organism evidence="1 2">
    <name type="scientific">Perkinsus olseni</name>
    <name type="common">Perkinsus atlanticus</name>
    <dbReference type="NCBI Taxonomy" id="32597"/>
    <lineage>
        <taxon>Eukaryota</taxon>
        <taxon>Sar</taxon>
        <taxon>Alveolata</taxon>
        <taxon>Perkinsozoa</taxon>
        <taxon>Perkinsea</taxon>
        <taxon>Perkinsida</taxon>
        <taxon>Perkinsidae</taxon>
        <taxon>Perkinsus</taxon>
    </lineage>
</organism>
<gene>
    <name evidence="1" type="ORF">FOZ63_024660</name>
</gene>
<sequence>GRSVSLAGAQHACLTLKGTWEAGHTVTKAAAFFDEVTELADELRLEDPKAPRRCRVGGRGRPAASAASVEEQSAASAKRFHIQLYLDLYRCGISSLESRFMNEQFSRVMKLEKLLICKDPGEWKEESLSIVGEVLPGRTSMMISIYRDFAGS</sequence>
<comment type="caution">
    <text evidence="1">The sequence shown here is derived from an EMBL/GenBank/DDBJ whole genome shotgun (WGS) entry which is preliminary data.</text>
</comment>
<accession>A0A7J6R3Y7</accession>
<evidence type="ECO:0000313" key="2">
    <source>
        <dbReference type="Proteomes" id="UP000553632"/>
    </source>
</evidence>
<dbReference type="EMBL" id="JABANO010028325">
    <property type="protein sequence ID" value="KAF4715328.1"/>
    <property type="molecule type" value="Genomic_DNA"/>
</dbReference>
<dbReference type="Proteomes" id="UP000553632">
    <property type="component" value="Unassembled WGS sequence"/>
</dbReference>
<reference evidence="1 2" key="1">
    <citation type="submission" date="2020-04" db="EMBL/GenBank/DDBJ databases">
        <title>Perkinsus olseni comparative genomics.</title>
        <authorList>
            <person name="Bogema D.R."/>
        </authorList>
    </citation>
    <scope>NUCLEOTIDE SEQUENCE [LARGE SCALE GENOMIC DNA]</scope>
    <source>
        <strain evidence="1 2">ATCC PRA-207</strain>
    </source>
</reference>
<feature type="non-terminal residue" evidence="1">
    <location>
        <position position="1"/>
    </location>
</feature>
<protein>
    <submittedName>
        <fullName evidence="1">Uncharacterized protein</fullName>
    </submittedName>
</protein>
<name>A0A7J6R3Y7_PEROL</name>
<dbReference type="AlphaFoldDB" id="A0A7J6R3Y7"/>
<proteinExistence type="predicted"/>
<evidence type="ECO:0000313" key="1">
    <source>
        <dbReference type="EMBL" id="KAF4715328.1"/>
    </source>
</evidence>
<keyword evidence="2" id="KW-1185">Reference proteome</keyword>